<dbReference type="RefSeq" id="WP_203584486.1">
    <property type="nucleotide sequence ID" value="NZ_JACOPV010000008.1"/>
</dbReference>
<organism evidence="1 2">
    <name type="scientific">Pseudomonas arcuscaelestis</name>
    <dbReference type="NCBI Taxonomy" id="2710591"/>
    <lineage>
        <taxon>Bacteria</taxon>
        <taxon>Pseudomonadati</taxon>
        <taxon>Pseudomonadota</taxon>
        <taxon>Gammaproteobacteria</taxon>
        <taxon>Pseudomonadales</taxon>
        <taxon>Pseudomonadaceae</taxon>
        <taxon>Pseudomonas</taxon>
    </lineage>
</organism>
<name>A0ABS2BYI6_9PSED</name>
<dbReference type="EMBL" id="JACOPV010000008">
    <property type="protein sequence ID" value="MBM5458545.1"/>
    <property type="molecule type" value="Genomic_DNA"/>
</dbReference>
<protein>
    <submittedName>
        <fullName evidence="1">Uncharacterized protein</fullName>
    </submittedName>
</protein>
<evidence type="ECO:0000313" key="2">
    <source>
        <dbReference type="Proteomes" id="UP000745663"/>
    </source>
</evidence>
<accession>A0ABS2BYI6</accession>
<sequence>MSTKINNGLILRNCTLTEALAKLQEIREEVVRKAQANVAMQIAERRYYWADMDQNFIPIPRKRYESFYWRILEIIKAERSRVLGENTRSPDWDYTLDVLLIPFSEHVLALYYLENNPGFTDLLTQAGFEDFHYQNSTDGPEDIPPADWDARKEAWNQALPSGFPCHAGLKFEMVSWHDISLALHDRDLIMRTKPDEGSRRMKVAMNLINTIPLVPGTKGMGIMKLARLAESLAAERAPHVILAEVECDNS</sequence>
<dbReference type="Proteomes" id="UP000745663">
    <property type="component" value="Unassembled WGS sequence"/>
</dbReference>
<gene>
    <name evidence="1" type="ORF">H8F21_13330</name>
</gene>
<keyword evidence="2" id="KW-1185">Reference proteome</keyword>
<reference evidence="1 2" key="1">
    <citation type="submission" date="2020-08" db="EMBL/GenBank/DDBJ databases">
        <title>Description of novel Pseudomonas species.</title>
        <authorList>
            <person name="Duman M."/>
            <person name="Mulet M."/>
            <person name="Altun S."/>
            <person name="Saticioglu I.B."/>
            <person name="Lalucat J."/>
            <person name="Garcia-Valdes E."/>
        </authorList>
    </citation>
    <scope>NUCLEOTIDE SEQUENCE [LARGE SCALE GENOMIC DNA]</scope>
    <source>
        <strain evidence="1 2">P66</strain>
    </source>
</reference>
<proteinExistence type="predicted"/>
<comment type="caution">
    <text evidence="1">The sequence shown here is derived from an EMBL/GenBank/DDBJ whole genome shotgun (WGS) entry which is preliminary data.</text>
</comment>
<evidence type="ECO:0000313" key="1">
    <source>
        <dbReference type="EMBL" id="MBM5458545.1"/>
    </source>
</evidence>